<organism evidence="7 8">
    <name type="scientific">Lishizhenia tianjinensis</name>
    <dbReference type="NCBI Taxonomy" id="477690"/>
    <lineage>
        <taxon>Bacteria</taxon>
        <taxon>Pseudomonadati</taxon>
        <taxon>Bacteroidota</taxon>
        <taxon>Flavobacteriia</taxon>
        <taxon>Flavobacteriales</taxon>
        <taxon>Crocinitomicaceae</taxon>
        <taxon>Lishizhenia</taxon>
    </lineage>
</organism>
<gene>
    <name evidence="7" type="ORF">SAMN05216474_2844</name>
</gene>
<dbReference type="OrthoDB" id="5486437at2"/>
<dbReference type="InterPro" id="IPR013525">
    <property type="entry name" value="ABC2_TM"/>
</dbReference>
<evidence type="ECO:0000256" key="3">
    <source>
        <dbReference type="ARBA" id="ARBA00022989"/>
    </source>
</evidence>
<evidence type="ECO:0000256" key="5">
    <source>
        <dbReference type="SAM" id="Phobius"/>
    </source>
</evidence>
<dbReference type="PANTHER" id="PTHR43471">
    <property type="entry name" value="ABC TRANSPORTER PERMEASE"/>
    <property type="match status" value="1"/>
</dbReference>
<keyword evidence="3 5" id="KW-1133">Transmembrane helix</keyword>
<dbReference type="STRING" id="477690.SAMN05216474_2844"/>
<evidence type="ECO:0000256" key="1">
    <source>
        <dbReference type="ARBA" id="ARBA00004141"/>
    </source>
</evidence>
<evidence type="ECO:0000259" key="6">
    <source>
        <dbReference type="Pfam" id="PF12698"/>
    </source>
</evidence>
<keyword evidence="8" id="KW-1185">Reference proteome</keyword>
<proteinExistence type="predicted"/>
<feature type="transmembrane region" description="Helical" evidence="5">
    <location>
        <begin position="20"/>
        <end position="38"/>
    </location>
</feature>
<reference evidence="7 8" key="1">
    <citation type="submission" date="2016-10" db="EMBL/GenBank/DDBJ databases">
        <authorList>
            <person name="de Groot N.N."/>
        </authorList>
    </citation>
    <scope>NUCLEOTIDE SEQUENCE [LARGE SCALE GENOMIC DNA]</scope>
    <source>
        <strain evidence="7 8">CGMCC 1.7005</strain>
    </source>
</reference>
<accession>A0A1I7BKK2</accession>
<dbReference type="Pfam" id="PF12698">
    <property type="entry name" value="ABC2_membrane_3"/>
    <property type="match status" value="1"/>
</dbReference>
<sequence length="397" mass="43496">MINKIFLKELKDTLRDRRTLMTMIVIPLLIFPIILNVFTGVSESFQQEAASKTLNIAVIGNGSDSYFAKQLEKVPNVQGDKQLVYMADTVGLKNLIKKDSIQLAVEAPLDFEKAPKNGEMKTIKLYFNATDLGYKERAEYYMEAIKAEVKGERLDDLQISATSVDPVNIDYVNIASTKEVLGKLVGGVLPYLFIAFGFIGCMYPAIDLFTGEKERGTIETLLTTPVARYKILIGKMGVVVLSGLAASTFALVGLYLSFEVFDMAEDPRIIEVVHSILSPGFIAMLYVLLIPLTIFFAGVMIPICVYAKSFKEAQSIITPLNIVIVLPAMVGFFPGIELDYTTAMIPVVNVVLATKELIAGTLDPVLLALSFGVMLTLAAIAVGVSYKQFDKEGNVVL</sequence>
<feature type="transmembrane region" description="Helical" evidence="5">
    <location>
        <begin position="231"/>
        <end position="256"/>
    </location>
</feature>
<comment type="subcellular location">
    <subcellularLocation>
        <location evidence="1">Membrane</location>
        <topology evidence="1">Multi-pass membrane protein</topology>
    </subcellularLocation>
</comment>
<feature type="transmembrane region" description="Helical" evidence="5">
    <location>
        <begin position="365"/>
        <end position="384"/>
    </location>
</feature>
<dbReference type="RefSeq" id="WP_090252127.1">
    <property type="nucleotide sequence ID" value="NZ_FPAS01000006.1"/>
</dbReference>
<evidence type="ECO:0000256" key="4">
    <source>
        <dbReference type="ARBA" id="ARBA00023136"/>
    </source>
</evidence>
<dbReference type="PANTHER" id="PTHR43471:SF3">
    <property type="entry name" value="ABC TRANSPORTER PERMEASE PROTEIN NATB"/>
    <property type="match status" value="1"/>
</dbReference>
<feature type="transmembrane region" description="Helical" evidence="5">
    <location>
        <begin position="316"/>
        <end position="336"/>
    </location>
</feature>
<dbReference type="Proteomes" id="UP000236454">
    <property type="component" value="Unassembled WGS sequence"/>
</dbReference>
<keyword evidence="2 5" id="KW-0812">Transmembrane</keyword>
<evidence type="ECO:0000313" key="8">
    <source>
        <dbReference type="Proteomes" id="UP000236454"/>
    </source>
</evidence>
<keyword evidence="4 5" id="KW-0472">Membrane</keyword>
<evidence type="ECO:0000313" key="7">
    <source>
        <dbReference type="EMBL" id="SFT87708.1"/>
    </source>
</evidence>
<dbReference type="EMBL" id="FPAS01000006">
    <property type="protein sequence ID" value="SFT87708.1"/>
    <property type="molecule type" value="Genomic_DNA"/>
</dbReference>
<feature type="transmembrane region" description="Helical" evidence="5">
    <location>
        <begin position="188"/>
        <end position="210"/>
    </location>
</feature>
<dbReference type="AlphaFoldDB" id="A0A1I7BKK2"/>
<protein>
    <submittedName>
        <fullName evidence="7">Sodium transport system permease protein</fullName>
    </submittedName>
</protein>
<evidence type="ECO:0000256" key="2">
    <source>
        <dbReference type="ARBA" id="ARBA00022692"/>
    </source>
</evidence>
<name>A0A1I7BKK2_9FLAO</name>
<dbReference type="GO" id="GO:0016020">
    <property type="term" value="C:membrane"/>
    <property type="evidence" value="ECO:0007669"/>
    <property type="project" value="UniProtKB-SubCell"/>
</dbReference>
<dbReference type="GO" id="GO:0140359">
    <property type="term" value="F:ABC-type transporter activity"/>
    <property type="evidence" value="ECO:0007669"/>
    <property type="project" value="InterPro"/>
</dbReference>
<feature type="domain" description="ABC-2 type transporter transmembrane" evidence="6">
    <location>
        <begin position="17"/>
        <end position="385"/>
    </location>
</feature>
<feature type="transmembrane region" description="Helical" evidence="5">
    <location>
        <begin position="276"/>
        <end position="304"/>
    </location>
</feature>